<comment type="similarity">
    <text evidence="1">Belongs to the complex I 24 kDa subunit family.</text>
</comment>
<dbReference type="Gene3D" id="1.10.10.1590">
    <property type="entry name" value="NADH-quinone oxidoreductase subunit E"/>
    <property type="match status" value="1"/>
</dbReference>
<name>A0A1V5STW9_9BACT</name>
<dbReference type="FunFam" id="1.10.10.1590:FF:000001">
    <property type="entry name" value="NADH-quinone oxidoreductase subunit E"/>
    <property type="match status" value="1"/>
</dbReference>
<dbReference type="PANTHER" id="PTHR43342:SF2">
    <property type="entry name" value="POTENTIAL NAD-REDUCING HYDROGENASE SUBUNIT"/>
    <property type="match status" value="1"/>
</dbReference>
<evidence type="ECO:0000256" key="7">
    <source>
        <dbReference type="PIRSR" id="PIRSR000216-1"/>
    </source>
</evidence>
<dbReference type="InterPro" id="IPR042128">
    <property type="entry name" value="NuoE_dom"/>
</dbReference>
<keyword evidence="3 7" id="KW-0479">Metal-binding</keyword>
<keyword evidence="2 7" id="KW-0001">2Fe-2S</keyword>
<dbReference type="SUPFAM" id="SSF52833">
    <property type="entry name" value="Thioredoxin-like"/>
    <property type="match status" value="1"/>
</dbReference>
<comment type="cofactor">
    <cofactor evidence="6">
        <name>[2Fe-2S] cluster</name>
        <dbReference type="ChEBI" id="CHEBI:190135"/>
    </cofactor>
</comment>
<dbReference type="PIRSF" id="PIRSF000216">
    <property type="entry name" value="NADH_DH_24kDa"/>
    <property type="match status" value="1"/>
</dbReference>
<dbReference type="CDD" id="cd03064">
    <property type="entry name" value="TRX_Fd_NuoE"/>
    <property type="match status" value="1"/>
</dbReference>
<keyword evidence="8" id="KW-0560">Oxidoreductase</keyword>
<dbReference type="InterPro" id="IPR041921">
    <property type="entry name" value="NuoE_N"/>
</dbReference>
<dbReference type="GO" id="GO:0046872">
    <property type="term" value="F:metal ion binding"/>
    <property type="evidence" value="ECO:0007669"/>
    <property type="project" value="UniProtKB-KW"/>
</dbReference>
<sequence>MAQTEVPEKANVLEISPEQLSELELILGDYQGKSGMLIQALHAAQNLIGYLPPPVLRIVAKKLDLPLSEVYGVVTFYHFFSMKPRGKHVIQVCLGTACYVRGGQEILTQLQKELSLDIGEITEDGLYSLEVMRCAGACGLAPVVRIDNDVHKRVNPSQITNILKNYQ</sequence>
<dbReference type="GO" id="GO:0051537">
    <property type="term" value="F:2 iron, 2 sulfur cluster binding"/>
    <property type="evidence" value="ECO:0007669"/>
    <property type="project" value="UniProtKB-KW"/>
</dbReference>
<evidence type="ECO:0000313" key="8">
    <source>
        <dbReference type="EMBL" id="OQA57980.1"/>
    </source>
</evidence>
<dbReference type="Gene3D" id="3.40.30.10">
    <property type="entry name" value="Glutaredoxin"/>
    <property type="match status" value="1"/>
</dbReference>
<keyword evidence="4 7" id="KW-0408">Iron</keyword>
<comment type="cofactor">
    <cofactor evidence="7">
        <name>[2Fe-2S] cluster</name>
        <dbReference type="ChEBI" id="CHEBI:190135"/>
    </cofactor>
    <text evidence="7">Binds 1 [2Fe-2S] cluster.</text>
</comment>
<organism evidence="8">
    <name type="scientific">Candidatus Atribacter allofermentans</name>
    <dbReference type="NCBI Taxonomy" id="1852833"/>
    <lineage>
        <taxon>Bacteria</taxon>
        <taxon>Pseudomonadati</taxon>
        <taxon>Atribacterota</taxon>
        <taxon>Atribacteria</taxon>
        <taxon>Atribacterales</taxon>
        <taxon>Atribacteraceae</taxon>
        <taxon>Atribacter</taxon>
    </lineage>
</organism>
<dbReference type="Pfam" id="PF01257">
    <property type="entry name" value="2Fe-2S_thioredx"/>
    <property type="match status" value="1"/>
</dbReference>
<evidence type="ECO:0000256" key="5">
    <source>
        <dbReference type="ARBA" id="ARBA00023014"/>
    </source>
</evidence>
<dbReference type="EC" id="1.12.1.3" evidence="8"/>
<dbReference type="InterPro" id="IPR036249">
    <property type="entry name" value="Thioredoxin-like_sf"/>
</dbReference>
<dbReference type="EMBL" id="MWBQ01000084">
    <property type="protein sequence ID" value="OQA57980.1"/>
    <property type="molecule type" value="Genomic_DNA"/>
</dbReference>
<evidence type="ECO:0000256" key="2">
    <source>
        <dbReference type="ARBA" id="ARBA00022714"/>
    </source>
</evidence>
<proteinExistence type="inferred from homology"/>
<dbReference type="GO" id="GO:0050583">
    <property type="term" value="F:hydrogen dehydrogenase (NADP+) activity"/>
    <property type="evidence" value="ECO:0007669"/>
    <property type="project" value="UniProtKB-EC"/>
</dbReference>
<evidence type="ECO:0000256" key="6">
    <source>
        <dbReference type="ARBA" id="ARBA00034078"/>
    </source>
</evidence>
<dbReference type="Proteomes" id="UP000485569">
    <property type="component" value="Unassembled WGS sequence"/>
</dbReference>
<dbReference type="InterPro" id="IPR002023">
    <property type="entry name" value="NuoE-like"/>
</dbReference>
<feature type="binding site" evidence="7">
    <location>
        <position position="134"/>
    </location>
    <ligand>
        <name>[2Fe-2S] cluster</name>
        <dbReference type="ChEBI" id="CHEBI:190135"/>
    </ligand>
</feature>
<evidence type="ECO:0000256" key="3">
    <source>
        <dbReference type="ARBA" id="ARBA00022723"/>
    </source>
</evidence>
<reference evidence="8" key="1">
    <citation type="submission" date="2017-02" db="EMBL/GenBank/DDBJ databases">
        <title>Delving into the versatile metabolic prowess of the omnipresent phylum Bacteroidetes.</title>
        <authorList>
            <person name="Nobu M.K."/>
            <person name="Mei R."/>
            <person name="Narihiro T."/>
            <person name="Kuroda K."/>
            <person name="Liu W.-T."/>
        </authorList>
    </citation>
    <scope>NUCLEOTIDE SEQUENCE</scope>
    <source>
        <strain evidence="8">ADurb.Bin276</strain>
    </source>
</reference>
<protein>
    <submittedName>
        <fullName evidence="8">NADP-reducing hydrogenase subunit HndA</fullName>
        <ecNumber evidence="8">1.12.1.3</ecNumber>
    </submittedName>
</protein>
<accession>A0A1V5STW9</accession>
<gene>
    <name evidence="8" type="primary">hndA_2</name>
    <name evidence="8" type="ORF">BWY41_01157</name>
</gene>
<dbReference type="InterPro" id="IPR028431">
    <property type="entry name" value="NADP_DH_HndA-like"/>
</dbReference>
<evidence type="ECO:0000256" key="4">
    <source>
        <dbReference type="ARBA" id="ARBA00023004"/>
    </source>
</evidence>
<dbReference type="AlphaFoldDB" id="A0A1V5STW9"/>
<feature type="binding site" evidence="7">
    <location>
        <position position="138"/>
    </location>
    <ligand>
        <name>[2Fe-2S] cluster</name>
        <dbReference type="ChEBI" id="CHEBI:190135"/>
    </ligand>
</feature>
<dbReference type="PANTHER" id="PTHR43342">
    <property type="entry name" value="NADH-QUINONE OXIDOREDUCTASE, E SUBUNIT"/>
    <property type="match status" value="1"/>
</dbReference>
<comment type="caution">
    <text evidence="8">The sequence shown here is derived from an EMBL/GenBank/DDBJ whole genome shotgun (WGS) entry which is preliminary data.</text>
</comment>
<evidence type="ECO:0000256" key="1">
    <source>
        <dbReference type="ARBA" id="ARBA00010643"/>
    </source>
</evidence>
<feature type="binding site" evidence="7">
    <location>
        <position position="93"/>
    </location>
    <ligand>
        <name>[2Fe-2S] cluster</name>
        <dbReference type="ChEBI" id="CHEBI:190135"/>
    </ligand>
</feature>
<feature type="binding site" evidence="7">
    <location>
        <position position="98"/>
    </location>
    <ligand>
        <name>[2Fe-2S] cluster</name>
        <dbReference type="ChEBI" id="CHEBI:190135"/>
    </ligand>
</feature>
<keyword evidence="5 7" id="KW-0411">Iron-sulfur</keyword>